<keyword evidence="10" id="KW-0812">Transmembrane</keyword>
<accession>A0A1H1G7N6</accession>
<dbReference type="Pfam" id="PF00069">
    <property type="entry name" value="Pkinase"/>
    <property type="match status" value="1"/>
</dbReference>
<dbReference type="CDD" id="cd06577">
    <property type="entry name" value="PASTA_pknB"/>
    <property type="match status" value="3"/>
</dbReference>
<sequence length="606" mass="65408">MDTTLADPLVGRLVDGRYRVESRIARGGMATVYLALDIRLDRTVALKVMHRSLAEDPAFVRRFCGEAKAAARLSHPNVVQVFDQGSDGDVVYLSMEHVPGRTLRDVLRERGRLGPREAVEALIPVLAALGAAHQIGMVHRDVKPENVLVTDDGRIKVVDFGLARAMEGDRHTRTGMMIGTIAYMSPEQVTEGHADPRSDVYAAGIMLFELVTGRQPYEGQNPMSVAYKHVHDTVPPPSALVPGTPPQLDALVARATDRDPDRRPADASAMLVLAVETHRSLPHDPEGSPPPPAPATQAVSLPPPSDAAPLSTAASPPASAPNRTLVQPRADLPDEETGSSDQESAAPARRLRLNWFLVALALVMVAAVAFSGWYFSRTSYVKVPADLVGKNVSAARSEAESRGFRVRLGKGVHDDKIPKDSVVRTEPAAGTEVETGSLLTLIPSLGPRLVGVPELSGLTEQEAKKRLTQAGLKVEKISRISHNEVQRGRVVRTSPPAGEEVKIGSKVEIVVSAGIALPDVRGMERDEAERVLQEKGFSVRVREVRGSGRSCTVIEQEPAAGTAVDKNETITLTVTRCMPEFSWPWGNRDDDGDGDEFIINVPDVTF</sequence>
<dbReference type="CDD" id="cd14014">
    <property type="entry name" value="STKc_PknB_like"/>
    <property type="match status" value="1"/>
</dbReference>
<dbReference type="SMART" id="SM00740">
    <property type="entry name" value="PASTA"/>
    <property type="match status" value="3"/>
</dbReference>
<feature type="domain" description="PASTA" evidence="12">
    <location>
        <begin position="382"/>
        <end position="445"/>
    </location>
</feature>
<keyword evidence="6" id="KW-0067">ATP-binding</keyword>
<evidence type="ECO:0000313" key="14">
    <source>
        <dbReference type="Proteomes" id="UP000217103"/>
    </source>
</evidence>
<feature type="domain" description="Protein kinase" evidence="11">
    <location>
        <begin position="18"/>
        <end position="281"/>
    </location>
</feature>
<proteinExistence type="predicted"/>
<dbReference type="RefSeq" id="WP_093260017.1">
    <property type="nucleotide sequence ID" value="NZ_FNKK01000002.1"/>
</dbReference>
<feature type="transmembrane region" description="Helical" evidence="10">
    <location>
        <begin position="353"/>
        <end position="375"/>
    </location>
</feature>
<keyword evidence="5 13" id="KW-0418">Kinase</keyword>
<dbReference type="Proteomes" id="UP000217103">
    <property type="component" value="Unassembled WGS sequence"/>
</dbReference>
<evidence type="ECO:0000313" key="13">
    <source>
        <dbReference type="EMBL" id="SDR09272.1"/>
    </source>
</evidence>
<evidence type="ECO:0000259" key="11">
    <source>
        <dbReference type="PROSITE" id="PS50011"/>
    </source>
</evidence>
<dbReference type="FunFam" id="3.30.200.20:FF:000035">
    <property type="entry name" value="Serine/threonine protein kinase Stk1"/>
    <property type="match status" value="1"/>
</dbReference>
<comment type="catalytic activity">
    <reaction evidence="7">
        <text>L-threonyl-[protein] + ATP = O-phospho-L-threonyl-[protein] + ADP + H(+)</text>
        <dbReference type="Rhea" id="RHEA:46608"/>
        <dbReference type="Rhea" id="RHEA-COMP:11060"/>
        <dbReference type="Rhea" id="RHEA-COMP:11605"/>
        <dbReference type="ChEBI" id="CHEBI:15378"/>
        <dbReference type="ChEBI" id="CHEBI:30013"/>
        <dbReference type="ChEBI" id="CHEBI:30616"/>
        <dbReference type="ChEBI" id="CHEBI:61977"/>
        <dbReference type="ChEBI" id="CHEBI:456216"/>
        <dbReference type="EC" id="2.7.11.1"/>
    </reaction>
</comment>
<keyword evidence="2 13" id="KW-0723">Serine/threonine-protein kinase</keyword>
<dbReference type="SMART" id="SM00220">
    <property type="entry name" value="S_TKc"/>
    <property type="match status" value="1"/>
</dbReference>
<keyword evidence="10" id="KW-0472">Membrane</keyword>
<evidence type="ECO:0000256" key="2">
    <source>
        <dbReference type="ARBA" id="ARBA00022527"/>
    </source>
</evidence>
<dbReference type="GO" id="GO:0004674">
    <property type="term" value="F:protein serine/threonine kinase activity"/>
    <property type="evidence" value="ECO:0007669"/>
    <property type="project" value="UniProtKB-KW"/>
</dbReference>
<evidence type="ECO:0000256" key="8">
    <source>
        <dbReference type="ARBA" id="ARBA00048679"/>
    </source>
</evidence>
<keyword evidence="3" id="KW-0808">Transferase</keyword>
<dbReference type="Gene3D" id="3.30.10.20">
    <property type="match status" value="3"/>
</dbReference>
<gene>
    <name evidence="13" type="ORF">SAMN04489764_3424</name>
</gene>
<dbReference type="PROSITE" id="PS50011">
    <property type="entry name" value="PROTEIN_KINASE_DOM"/>
    <property type="match status" value="1"/>
</dbReference>
<evidence type="ECO:0000256" key="6">
    <source>
        <dbReference type="ARBA" id="ARBA00022840"/>
    </source>
</evidence>
<feature type="domain" description="PASTA" evidence="12">
    <location>
        <begin position="446"/>
        <end position="510"/>
    </location>
</feature>
<dbReference type="InterPro" id="IPR011009">
    <property type="entry name" value="Kinase-like_dom_sf"/>
</dbReference>
<dbReference type="InterPro" id="IPR000719">
    <property type="entry name" value="Prot_kinase_dom"/>
</dbReference>
<dbReference type="NCBIfam" id="NF033483">
    <property type="entry name" value="PknB_PASTA_kin"/>
    <property type="match status" value="1"/>
</dbReference>
<dbReference type="OrthoDB" id="9762169at2"/>
<reference evidence="13 14" key="1">
    <citation type="submission" date="2016-10" db="EMBL/GenBank/DDBJ databases">
        <authorList>
            <person name="de Groot N.N."/>
        </authorList>
    </citation>
    <scope>NUCLEOTIDE SEQUENCE [LARGE SCALE GENOMIC DNA]</scope>
    <source>
        <strain evidence="13 14">DSM 43794</strain>
    </source>
</reference>
<dbReference type="InterPro" id="IPR005543">
    <property type="entry name" value="PASTA_dom"/>
</dbReference>
<feature type="compositionally biased region" description="Low complexity" evidence="9">
    <location>
        <begin position="307"/>
        <end position="321"/>
    </location>
</feature>
<comment type="catalytic activity">
    <reaction evidence="8">
        <text>L-seryl-[protein] + ATP = O-phospho-L-seryl-[protein] + ADP + H(+)</text>
        <dbReference type="Rhea" id="RHEA:17989"/>
        <dbReference type="Rhea" id="RHEA-COMP:9863"/>
        <dbReference type="Rhea" id="RHEA-COMP:11604"/>
        <dbReference type="ChEBI" id="CHEBI:15378"/>
        <dbReference type="ChEBI" id="CHEBI:29999"/>
        <dbReference type="ChEBI" id="CHEBI:30616"/>
        <dbReference type="ChEBI" id="CHEBI:83421"/>
        <dbReference type="ChEBI" id="CHEBI:456216"/>
        <dbReference type="EC" id="2.7.11.1"/>
    </reaction>
</comment>
<keyword evidence="4" id="KW-0547">Nucleotide-binding</keyword>
<evidence type="ECO:0000256" key="4">
    <source>
        <dbReference type="ARBA" id="ARBA00022741"/>
    </source>
</evidence>
<evidence type="ECO:0000259" key="12">
    <source>
        <dbReference type="PROSITE" id="PS51178"/>
    </source>
</evidence>
<dbReference type="GO" id="GO:0045717">
    <property type="term" value="P:negative regulation of fatty acid biosynthetic process"/>
    <property type="evidence" value="ECO:0007669"/>
    <property type="project" value="UniProtKB-ARBA"/>
</dbReference>
<dbReference type="EC" id="2.7.11.1" evidence="1"/>
<dbReference type="PROSITE" id="PS00108">
    <property type="entry name" value="PROTEIN_KINASE_ST"/>
    <property type="match status" value="1"/>
</dbReference>
<name>A0A1H1G7N6_9ACTN</name>
<evidence type="ECO:0000256" key="10">
    <source>
        <dbReference type="SAM" id="Phobius"/>
    </source>
</evidence>
<evidence type="ECO:0000256" key="3">
    <source>
        <dbReference type="ARBA" id="ARBA00022679"/>
    </source>
</evidence>
<dbReference type="PANTHER" id="PTHR43289">
    <property type="entry name" value="MITOGEN-ACTIVATED PROTEIN KINASE KINASE KINASE 20-RELATED"/>
    <property type="match status" value="1"/>
</dbReference>
<evidence type="ECO:0000256" key="7">
    <source>
        <dbReference type="ARBA" id="ARBA00047899"/>
    </source>
</evidence>
<dbReference type="STRING" id="35622.SAMN04489764_3424"/>
<dbReference type="PROSITE" id="PS51178">
    <property type="entry name" value="PASTA"/>
    <property type="match status" value="3"/>
</dbReference>
<organism evidence="13 14">
    <name type="scientific">Thermostaphylospora chromogena</name>
    <dbReference type="NCBI Taxonomy" id="35622"/>
    <lineage>
        <taxon>Bacteria</taxon>
        <taxon>Bacillati</taxon>
        <taxon>Actinomycetota</taxon>
        <taxon>Actinomycetes</taxon>
        <taxon>Streptosporangiales</taxon>
        <taxon>Thermomonosporaceae</taxon>
        <taxon>Thermostaphylospora</taxon>
    </lineage>
</organism>
<feature type="region of interest" description="Disordered" evidence="9">
    <location>
        <begin position="279"/>
        <end position="325"/>
    </location>
</feature>
<dbReference type="Gene3D" id="3.30.200.20">
    <property type="entry name" value="Phosphorylase Kinase, domain 1"/>
    <property type="match status" value="1"/>
</dbReference>
<dbReference type="InterPro" id="IPR008271">
    <property type="entry name" value="Ser/Thr_kinase_AS"/>
</dbReference>
<protein>
    <recommendedName>
        <fullName evidence="1">non-specific serine/threonine protein kinase</fullName>
        <ecNumber evidence="1">2.7.11.1</ecNumber>
    </recommendedName>
</protein>
<dbReference type="Gene3D" id="1.10.510.10">
    <property type="entry name" value="Transferase(Phosphotransferase) domain 1"/>
    <property type="match status" value="1"/>
</dbReference>
<dbReference type="GO" id="GO:0005524">
    <property type="term" value="F:ATP binding"/>
    <property type="evidence" value="ECO:0007669"/>
    <property type="project" value="UniProtKB-KW"/>
</dbReference>
<dbReference type="Pfam" id="PF03793">
    <property type="entry name" value="PASTA"/>
    <property type="match status" value="3"/>
</dbReference>
<evidence type="ECO:0000256" key="1">
    <source>
        <dbReference type="ARBA" id="ARBA00012513"/>
    </source>
</evidence>
<dbReference type="AlphaFoldDB" id="A0A1H1G7N6"/>
<dbReference type="SUPFAM" id="SSF54184">
    <property type="entry name" value="Penicillin-binding protein 2x (pbp-2x), c-terminal domain"/>
    <property type="match status" value="1"/>
</dbReference>
<dbReference type="EMBL" id="FNKK01000002">
    <property type="protein sequence ID" value="SDR09272.1"/>
    <property type="molecule type" value="Genomic_DNA"/>
</dbReference>
<feature type="domain" description="PASTA" evidence="12">
    <location>
        <begin position="511"/>
        <end position="576"/>
    </location>
</feature>
<dbReference type="SUPFAM" id="SSF56112">
    <property type="entry name" value="Protein kinase-like (PK-like)"/>
    <property type="match status" value="1"/>
</dbReference>
<keyword evidence="14" id="KW-1185">Reference proteome</keyword>
<dbReference type="PANTHER" id="PTHR43289:SF34">
    <property type="entry name" value="SERINE_THREONINE-PROTEIN KINASE YBDM-RELATED"/>
    <property type="match status" value="1"/>
</dbReference>
<keyword evidence="10" id="KW-1133">Transmembrane helix</keyword>
<evidence type="ECO:0000256" key="9">
    <source>
        <dbReference type="SAM" id="MobiDB-lite"/>
    </source>
</evidence>
<evidence type="ECO:0000256" key="5">
    <source>
        <dbReference type="ARBA" id="ARBA00022777"/>
    </source>
</evidence>
<dbReference type="FunFam" id="1.10.510.10:FF:000021">
    <property type="entry name" value="Serine/threonine protein kinase"/>
    <property type="match status" value="1"/>
</dbReference>